<gene>
    <name evidence="2" type="ORF">G7057_04185</name>
</gene>
<name>A0A6G7K926_9LACT</name>
<dbReference type="InterPro" id="IPR029149">
    <property type="entry name" value="Creatin/AminoP/Spt16_N"/>
</dbReference>
<reference evidence="2 3" key="1">
    <citation type="journal article" date="2017" name="Int. J. Syst. Evol. Microbiol.">
        <title>Jeotgalibaca porci sp. nov. and Jeotgalibaca arthritidis sp. nov., isolated from pigs, and emended description of the genus Jeotgalibaca.</title>
        <authorList>
            <person name="Zamora L."/>
            <person name="Perez-Sancho M."/>
            <person name="Dominguez L."/>
            <person name="Fernandez-Garayzabal J.F."/>
            <person name="Vela A.I."/>
        </authorList>
    </citation>
    <scope>NUCLEOTIDE SEQUENCE [LARGE SCALE GENOMIC DNA]</scope>
    <source>
        <strain evidence="2 3">CECT 9157</strain>
    </source>
</reference>
<dbReference type="Pfam" id="PF01321">
    <property type="entry name" value="Creatinase_N"/>
    <property type="match status" value="1"/>
</dbReference>
<dbReference type="GO" id="GO:0004177">
    <property type="term" value="F:aminopeptidase activity"/>
    <property type="evidence" value="ECO:0007669"/>
    <property type="project" value="UniProtKB-KW"/>
</dbReference>
<dbReference type="CDD" id="cd01066">
    <property type="entry name" value="APP_MetAP"/>
    <property type="match status" value="1"/>
</dbReference>
<protein>
    <submittedName>
        <fullName evidence="2">Xaa-Pro aminopeptidase</fullName>
    </submittedName>
</protein>
<organism evidence="2 3">
    <name type="scientific">Jeotgalibaca arthritidis</name>
    <dbReference type="NCBI Taxonomy" id="1868794"/>
    <lineage>
        <taxon>Bacteria</taxon>
        <taxon>Bacillati</taxon>
        <taxon>Bacillota</taxon>
        <taxon>Bacilli</taxon>
        <taxon>Lactobacillales</taxon>
        <taxon>Carnobacteriaceae</taxon>
        <taxon>Jeotgalibaca</taxon>
    </lineage>
</organism>
<dbReference type="AlphaFoldDB" id="A0A6G7K926"/>
<dbReference type="InterPro" id="IPR000587">
    <property type="entry name" value="Creatinase_N"/>
</dbReference>
<feature type="domain" description="Creatinase N-terminal" evidence="1">
    <location>
        <begin position="30"/>
        <end position="176"/>
    </location>
</feature>
<keyword evidence="2" id="KW-0031">Aminopeptidase</keyword>
<keyword evidence="2" id="KW-0645">Protease</keyword>
<keyword evidence="2" id="KW-0378">Hydrolase</keyword>
<dbReference type="Proteomes" id="UP000501451">
    <property type="component" value="Chromosome"/>
</dbReference>
<dbReference type="SUPFAM" id="SSF55920">
    <property type="entry name" value="Creatinase/aminopeptidase"/>
    <property type="match status" value="1"/>
</dbReference>
<evidence type="ECO:0000313" key="2">
    <source>
        <dbReference type="EMBL" id="QII81750.1"/>
    </source>
</evidence>
<dbReference type="SUPFAM" id="SSF53092">
    <property type="entry name" value="Creatinase/prolidase N-terminal domain"/>
    <property type="match status" value="1"/>
</dbReference>
<dbReference type="KEGG" id="jar:G7057_04185"/>
<dbReference type="Gene3D" id="3.90.230.10">
    <property type="entry name" value="Creatinase/methionine aminopeptidase superfamily"/>
    <property type="match status" value="1"/>
</dbReference>
<evidence type="ECO:0000313" key="3">
    <source>
        <dbReference type="Proteomes" id="UP000501451"/>
    </source>
</evidence>
<evidence type="ECO:0000259" key="1">
    <source>
        <dbReference type="Pfam" id="PF01321"/>
    </source>
</evidence>
<dbReference type="EMBL" id="CP049740">
    <property type="protein sequence ID" value="QII81750.1"/>
    <property type="molecule type" value="Genomic_DNA"/>
</dbReference>
<keyword evidence="3" id="KW-1185">Reference proteome</keyword>
<dbReference type="InterPro" id="IPR036005">
    <property type="entry name" value="Creatinase/aminopeptidase-like"/>
</dbReference>
<dbReference type="RefSeq" id="WP_166161576.1">
    <property type="nucleotide sequence ID" value="NZ_CP049740.1"/>
</dbReference>
<proteinExistence type="predicted"/>
<sequence>MTVEINKVKQPIADHSSQLVHLTDQTMEERKQALLNRMGERGLSALVIYADKEHGSNFEYLTGFIPRFEEGLQILNQDGSSTLILGNENYNKVRYSRTPSEGKKCSLFSLPNQPMQEVSELDNLLADTTIDTSQKVGLVGWKLIPTMTDQYDLPHFIVNALENRIGKENLVNATGLYIDPAYGARVTNNANEIAHYEYGSSLASDAVLDAMNQLSVGKSETEIGQLLTKEGQYQTVVTIAAFGQRFLNANLYPLDKPLKLSDKVALTVAYRGGLSSRSGYAVETNEQMESIDPAYLEEVVKPYFAAYHYWLTTIRIGQKGGDFFKQFNDFYPQSNYGWELCPGHLTANEEWLSSPFYPGSKATVQSGMIFQVDFIPSQAGHNGVSAESTVAIADEDLRHNIQEDYPELWERIQERRNYLKTELNIQLSEELLPLASTLAYYRPFFLNKDLALTIQ</sequence>
<accession>A0A6G7K926</accession>
<dbReference type="Gene3D" id="3.40.350.10">
    <property type="entry name" value="Creatinase/prolidase N-terminal domain"/>
    <property type="match status" value="1"/>
</dbReference>